<dbReference type="AlphaFoldDB" id="A0A6G1HWF7"/>
<protein>
    <submittedName>
        <fullName evidence="2">Uncharacterized protein</fullName>
    </submittedName>
</protein>
<sequence length="219" mass="23728">LFSCFLRLRLVSRACFLFPSPSTNHLSFRRAQHRAAPSCSLVWPRPGLTTSHHARSAVQPCEASKGVLMLHCHSTEQTAEPTTPPHHLSLLPSPLPYKHTAQPAPPPRTPGTSIYAYHPARKQPARPHPHPRKGRQVPKPLTRALPAPLLLHTAPPKPVTQSLVLPLQPYLLRSLILPPHTTTTVVSAPHKPAKCAPQPSSSSSPPSPSLGPLPPPTQA</sequence>
<proteinExistence type="predicted"/>
<dbReference type="EMBL" id="ML996695">
    <property type="protein sequence ID" value="KAF2400342.1"/>
    <property type="molecule type" value="Genomic_DNA"/>
</dbReference>
<feature type="non-terminal residue" evidence="2">
    <location>
        <position position="1"/>
    </location>
</feature>
<feature type="region of interest" description="Disordered" evidence="1">
    <location>
        <begin position="183"/>
        <end position="219"/>
    </location>
</feature>
<feature type="compositionally biased region" description="Pro residues" evidence="1">
    <location>
        <begin position="205"/>
        <end position="219"/>
    </location>
</feature>
<reference evidence="2" key="1">
    <citation type="journal article" date="2020" name="Stud. Mycol.">
        <title>101 Dothideomycetes genomes: a test case for predicting lifestyles and emergence of pathogens.</title>
        <authorList>
            <person name="Haridas S."/>
            <person name="Albert R."/>
            <person name="Binder M."/>
            <person name="Bloem J."/>
            <person name="Labutti K."/>
            <person name="Salamov A."/>
            <person name="Andreopoulos B."/>
            <person name="Baker S."/>
            <person name="Barry K."/>
            <person name="Bills G."/>
            <person name="Bluhm B."/>
            <person name="Cannon C."/>
            <person name="Castanera R."/>
            <person name="Culley D."/>
            <person name="Daum C."/>
            <person name="Ezra D."/>
            <person name="Gonzalez J."/>
            <person name="Henrissat B."/>
            <person name="Kuo A."/>
            <person name="Liang C."/>
            <person name="Lipzen A."/>
            <person name="Lutzoni F."/>
            <person name="Magnuson J."/>
            <person name="Mondo S."/>
            <person name="Nolan M."/>
            <person name="Ohm R."/>
            <person name="Pangilinan J."/>
            <person name="Park H.-J."/>
            <person name="Ramirez L."/>
            <person name="Alfaro M."/>
            <person name="Sun H."/>
            <person name="Tritt A."/>
            <person name="Yoshinaga Y."/>
            <person name="Zwiers L.-H."/>
            <person name="Turgeon B."/>
            <person name="Goodwin S."/>
            <person name="Spatafora J."/>
            <person name="Crous P."/>
            <person name="Grigoriev I."/>
        </authorList>
    </citation>
    <scope>NUCLEOTIDE SEQUENCE</scope>
    <source>
        <strain evidence="2">CBS 262.69</strain>
    </source>
</reference>
<name>A0A6G1HWF7_9PEZI</name>
<feature type="region of interest" description="Disordered" evidence="1">
    <location>
        <begin position="75"/>
        <end position="115"/>
    </location>
</feature>
<keyword evidence="3" id="KW-1185">Reference proteome</keyword>
<gene>
    <name evidence="2" type="ORF">EJ06DRAFT_577747</name>
</gene>
<dbReference type="Proteomes" id="UP000799640">
    <property type="component" value="Unassembled WGS sequence"/>
</dbReference>
<organism evidence="2 3">
    <name type="scientific">Trichodelitschia bisporula</name>
    <dbReference type="NCBI Taxonomy" id="703511"/>
    <lineage>
        <taxon>Eukaryota</taxon>
        <taxon>Fungi</taxon>
        <taxon>Dikarya</taxon>
        <taxon>Ascomycota</taxon>
        <taxon>Pezizomycotina</taxon>
        <taxon>Dothideomycetes</taxon>
        <taxon>Dothideomycetes incertae sedis</taxon>
        <taxon>Phaeotrichales</taxon>
        <taxon>Phaeotrichaceae</taxon>
        <taxon>Trichodelitschia</taxon>
    </lineage>
</organism>
<evidence type="ECO:0000256" key="1">
    <source>
        <dbReference type="SAM" id="MobiDB-lite"/>
    </source>
</evidence>
<accession>A0A6G1HWF7</accession>
<evidence type="ECO:0000313" key="2">
    <source>
        <dbReference type="EMBL" id="KAF2400342.1"/>
    </source>
</evidence>
<evidence type="ECO:0000313" key="3">
    <source>
        <dbReference type="Proteomes" id="UP000799640"/>
    </source>
</evidence>